<name>A0ABV5D4P6_9ACTN</name>
<gene>
    <name evidence="2" type="ORF">AAFH96_35105</name>
</gene>
<sequence>MPVDRSSTRYAPVESVVAQLVEPAPLTSTLTSGSGLPERSRNRPAIEPVGSSTSSTTASWSATTVKVSAASRVRFWWANCRKPPISWNSIL</sequence>
<organism evidence="2 3">
    <name type="scientific">Polymorphospora lycopeni</name>
    <dbReference type="NCBI Taxonomy" id="3140240"/>
    <lineage>
        <taxon>Bacteria</taxon>
        <taxon>Bacillati</taxon>
        <taxon>Actinomycetota</taxon>
        <taxon>Actinomycetes</taxon>
        <taxon>Micromonosporales</taxon>
        <taxon>Micromonosporaceae</taxon>
        <taxon>Polymorphospora</taxon>
    </lineage>
</organism>
<protein>
    <submittedName>
        <fullName evidence="2">Uncharacterized protein</fullName>
    </submittedName>
</protein>
<feature type="compositionally biased region" description="Low complexity" evidence="1">
    <location>
        <begin position="51"/>
        <end position="61"/>
    </location>
</feature>
<accession>A0ABV5D4P6</accession>
<reference evidence="2 3" key="1">
    <citation type="submission" date="2024-04" db="EMBL/GenBank/DDBJ databases">
        <title>Polymorphospora sp. isolated from Baiyangdian Lake in Xiong'an New Area.</title>
        <authorList>
            <person name="Zhang X."/>
            <person name="Liu J."/>
        </authorList>
    </citation>
    <scope>NUCLEOTIDE SEQUENCE [LARGE SCALE GENOMIC DNA]</scope>
    <source>
        <strain evidence="2 3">2-325</strain>
    </source>
</reference>
<evidence type="ECO:0000256" key="1">
    <source>
        <dbReference type="SAM" id="MobiDB-lite"/>
    </source>
</evidence>
<keyword evidence="3" id="KW-1185">Reference proteome</keyword>
<comment type="caution">
    <text evidence="2">The sequence shown here is derived from an EMBL/GenBank/DDBJ whole genome shotgun (WGS) entry which is preliminary data.</text>
</comment>
<dbReference type="EMBL" id="JBCGDC010000219">
    <property type="protein sequence ID" value="MFB6398266.1"/>
    <property type="molecule type" value="Genomic_DNA"/>
</dbReference>
<evidence type="ECO:0000313" key="3">
    <source>
        <dbReference type="Proteomes" id="UP001582793"/>
    </source>
</evidence>
<dbReference type="Proteomes" id="UP001582793">
    <property type="component" value="Unassembled WGS sequence"/>
</dbReference>
<proteinExistence type="predicted"/>
<feature type="region of interest" description="Disordered" evidence="1">
    <location>
        <begin position="27"/>
        <end position="61"/>
    </location>
</feature>
<evidence type="ECO:0000313" key="2">
    <source>
        <dbReference type="EMBL" id="MFB6398266.1"/>
    </source>
</evidence>